<comment type="caution">
    <text evidence="15">The sequence shown here is derived from an EMBL/GenBank/DDBJ whole genome shotgun (WGS) entry which is preliminary data.</text>
</comment>
<name>A0A7X1FAS5_9SPHN</name>
<dbReference type="PANTHER" id="PTHR47234:SF2">
    <property type="entry name" value="TONB-DEPENDENT RECEPTOR"/>
    <property type="match status" value="1"/>
</dbReference>
<dbReference type="RefSeq" id="WP_185684932.1">
    <property type="nucleotide sequence ID" value="NZ_JACLAU010000056.1"/>
</dbReference>
<dbReference type="GO" id="GO:0009279">
    <property type="term" value="C:cell outer membrane"/>
    <property type="evidence" value="ECO:0007669"/>
    <property type="project" value="UniProtKB-SubCell"/>
</dbReference>
<evidence type="ECO:0000256" key="4">
    <source>
        <dbReference type="ARBA" id="ARBA00022692"/>
    </source>
</evidence>
<keyword evidence="8 9" id="KW-0998">Cell outer membrane</keyword>
<evidence type="ECO:0000313" key="16">
    <source>
        <dbReference type="Proteomes" id="UP000520156"/>
    </source>
</evidence>
<accession>A0A7X1FAS5</accession>
<evidence type="ECO:0000313" key="15">
    <source>
        <dbReference type="EMBL" id="MBC2653558.1"/>
    </source>
</evidence>
<keyword evidence="7 9" id="KW-0472">Membrane</keyword>
<evidence type="ECO:0000256" key="1">
    <source>
        <dbReference type="ARBA" id="ARBA00004571"/>
    </source>
</evidence>
<evidence type="ECO:0000256" key="10">
    <source>
        <dbReference type="PROSITE-ProRule" id="PRU10144"/>
    </source>
</evidence>
<evidence type="ECO:0000256" key="5">
    <source>
        <dbReference type="ARBA" id="ARBA00022729"/>
    </source>
</evidence>
<dbReference type="InterPro" id="IPR036942">
    <property type="entry name" value="Beta-barrel_TonB_sf"/>
</dbReference>
<sequence>MSKVTMRTASLATLAFALSAGAAWAQDQQAAPAPAEAESDAPPAPDIVVTGTRLRTGTFSTPTPVTAVTAAALETAAPGNLAEGLKQLPSIVPTGGQTAGGGTRAGGQNFLNLRGLGILRGLVLIDGRRYVPADPRLVTDINLIPQMLVERVDVVTGGASATYGSDAVGGVANFVLNRKLNGVRFTVSNGISQRGDNQEFKAAAAFGLNLGQIGHLVVGAEYYDNQPVSGDSRAFRVTAANQLRNPAGTPTLVTGNDLRTPFTPGGLIVNGAGGSTVNNALIRGRKFEVGGVLTPYDYGTLATNVGIANGTQNGGDGFRVSTGQEIVRPLKRRSIFAHADFALSDSVNLYLEGNYGWTLSNSQSSPTISTVSIARGNAFLAQVAPALVAQMTSLGVTGFTLNRLTTEAGPTYTGNENASLRGLVGLEGSLGKFNWDVSYQYGRNDNHSPMYNNLITANLTRAVNAVRDTSGNIVCADTLSTDPNRRAAAAGCVPFNPFGLGAPSPEALAYVMGTSVFDTRTEMQVAGANLSGDLFKLPAGPLGAAVGVEWRNAKAATTSDPISQGGGYRLVNQQNFFGEYTVKEVFGELNIPLLADKPLFRRLSANLAGRHTDYSASGGVNTWKVGLNWELGGGLKLRGTISRDIRAPNLEDLYATGRQNNITITDALTNRQYLAVPNLTFGNTALRPEKATTKVVGLVYQPEWLSGLSLAVDYYDIKIRDAIANIGGQTAVEQCNLANQASPLCAFVTRDTTNAVIGTRTSPINFSSQATSGVDFESQYRIDMRNGDRLTFRLLGNYTAHNRVSSPLITNPVDDVANLITQSIGSAQPRWRGTLFANYEGKVFGTTLQGRYIGGFTWDKTRVLGRDTDFNAIKPQFYVDGEVTARIRSFGGEQTLFLNVQNLLDHQPPYAPNPNGATPLPTDPNLYDQIGRMFRVGIRGRF</sequence>
<keyword evidence="5 12" id="KW-0732">Signal</keyword>
<evidence type="ECO:0000256" key="6">
    <source>
        <dbReference type="ARBA" id="ARBA00023077"/>
    </source>
</evidence>
<keyword evidence="15" id="KW-0675">Receptor</keyword>
<dbReference type="EMBL" id="JACLAU010000056">
    <property type="protein sequence ID" value="MBC2653558.1"/>
    <property type="molecule type" value="Genomic_DNA"/>
</dbReference>
<organism evidence="15 16">
    <name type="scientific">Novosphingobium aerophilum</name>
    <dbReference type="NCBI Taxonomy" id="2839843"/>
    <lineage>
        <taxon>Bacteria</taxon>
        <taxon>Pseudomonadati</taxon>
        <taxon>Pseudomonadota</taxon>
        <taxon>Alphaproteobacteria</taxon>
        <taxon>Sphingomonadales</taxon>
        <taxon>Sphingomonadaceae</taxon>
        <taxon>Novosphingobium</taxon>
    </lineage>
</organism>
<keyword evidence="2 9" id="KW-0813">Transport</keyword>
<evidence type="ECO:0000256" key="8">
    <source>
        <dbReference type="ARBA" id="ARBA00023237"/>
    </source>
</evidence>
<evidence type="ECO:0000256" key="12">
    <source>
        <dbReference type="SAM" id="SignalP"/>
    </source>
</evidence>
<dbReference type="AlphaFoldDB" id="A0A7X1FAS5"/>
<keyword evidence="3 9" id="KW-1134">Transmembrane beta strand</keyword>
<reference evidence="15 16" key="1">
    <citation type="submission" date="2020-08" db="EMBL/GenBank/DDBJ databases">
        <title>The genome sequence of Novosphingobium flavum 4Y4.</title>
        <authorList>
            <person name="Liu Y."/>
        </authorList>
    </citation>
    <scope>NUCLEOTIDE SEQUENCE [LARGE SCALE GENOMIC DNA]</scope>
    <source>
        <strain evidence="15 16">4Y4</strain>
    </source>
</reference>
<evidence type="ECO:0000256" key="7">
    <source>
        <dbReference type="ARBA" id="ARBA00023136"/>
    </source>
</evidence>
<dbReference type="PROSITE" id="PS52016">
    <property type="entry name" value="TONB_DEPENDENT_REC_3"/>
    <property type="match status" value="1"/>
</dbReference>
<dbReference type="Pfam" id="PF07715">
    <property type="entry name" value="Plug"/>
    <property type="match status" value="1"/>
</dbReference>
<comment type="similarity">
    <text evidence="9 11">Belongs to the TonB-dependent receptor family.</text>
</comment>
<proteinExistence type="inferred from homology"/>
<dbReference type="InterPro" id="IPR037066">
    <property type="entry name" value="Plug_dom_sf"/>
</dbReference>
<comment type="subcellular location">
    <subcellularLocation>
        <location evidence="1 9">Cell outer membrane</location>
        <topology evidence="1 9">Multi-pass membrane protein</topology>
    </subcellularLocation>
</comment>
<keyword evidence="6 11" id="KW-0798">TonB box</keyword>
<feature type="domain" description="TonB-dependent receptor plug" evidence="14">
    <location>
        <begin position="60"/>
        <end position="171"/>
    </location>
</feature>
<dbReference type="PANTHER" id="PTHR47234">
    <property type="match status" value="1"/>
</dbReference>
<keyword evidence="4 9" id="KW-0812">Transmembrane</keyword>
<gene>
    <name evidence="15" type="ORF">H7F49_17900</name>
</gene>
<dbReference type="Gene3D" id="2.170.130.10">
    <property type="entry name" value="TonB-dependent receptor, plug domain"/>
    <property type="match status" value="1"/>
</dbReference>
<evidence type="ECO:0000256" key="3">
    <source>
        <dbReference type="ARBA" id="ARBA00022452"/>
    </source>
</evidence>
<dbReference type="PROSITE" id="PS01156">
    <property type="entry name" value="TONB_DEPENDENT_REC_2"/>
    <property type="match status" value="1"/>
</dbReference>
<dbReference type="Pfam" id="PF00593">
    <property type="entry name" value="TonB_dep_Rec_b-barrel"/>
    <property type="match status" value="1"/>
</dbReference>
<dbReference type="InterPro" id="IPR012910">
    <property type="entry name" value="Plug_dom"/>
</dbReference>
<feature type="domain" description="TonB-dependent receptor-like beta-barrel" evidence="13">
    <location>
        <begin position="416"/>
        <end position="903"/>
    </location>
</feature>
<dbReference type="SUPFAM" id="SSF56935">
    <property type="entry name" value="Porins"/>
    <property type="match status" value="1"/>
</dbReference>
<evidence type="ECO:0000256" key="2">
    <source>
        <dbReference type="ARBA" id="ARBA00022448"/>
    </source>
</evidence>
<protein>
    <submittedName>
        <fullName evidence="15">TonB-dependent receptor</fullName>
    </submittedName>
</protein>
<feature type="chain" id="PRO_5030988171" evidence="12">
    <location>
        <begin position="26"/>
        <end position="942"/>
    </location>
</feature>
<dbReference type="Proteomes" id="UP000520156">
    <property type="component" value="Unassembled WGS sequence"/>
</dbReference>
<evidence type="ECO:0000256" key="9">
    <source>
        <dbReference type="PROSITE-ProRule" id="PRU01360"/>
    </source>
</evidence>
<dbReference type="InterPro" id="IPR000531">
    <property type="entry name" value="Beta-barrel_TonB"/>
</dbReference>
<dbReference type="Gene3D" id="2.40.170.20">
    <property type="entry name" value="TonB-dependent receptor, beta-barrel domain"/>
    <property type="match status" value="1"/>
</dbReference>
<evidence type="ECO:0000256" key="11">
    <source>
        <dbReference type="RuleBase" id="RU003357"/>
    </source>
</evidence>
<dbReference type="InterPro" id="IPR010917">
    <property type="entry name" value="TonB_rcpt_CS"/>
</dbReference>
<evidence type="ECO:0000259" key="14">
    <source>
        <dbReference type="Pfam" id="PF07715"/>
    </source>
</evidence>
<dbReference type="InterPro" id="IPR039426">
    <property type="entry name" value="TonB-dep_rcpt-like"/>
</dbReference>
<keyword evidence="16" id="KW-1185">Reference proteome</keyword>
<feature type="signal peptide" evidence="12">
    <location>
        <begin position="1"/>
        <end position="25"/>
    </location>
</feature>
<evidence type="ECO:0000259" key="13">
    <source>
        <dbReference type="Pfam" id="PF00593"/>
    </source>
</evidence>
<feature type="short sequence motif" description="TonB C-terminal box" evidence="10">
    <location>
        <begin position="925"/>
        <end position="942"/>
    </location>
</feature>